<dbReference type="AlphaFoldDB" id="A0A645GYD3"/>
<evidence type="ECO:0008006" key="2">
    <source>
        <dbReference type="Google" id="ProtNLM"/>
    </source>
</evidence>
<proteinExistence type="predicted"/>
<protein>
    <recommendedName>
        <fullName evidence="2">DUF3810 domain-containing protein</fullName>
    </recommendedName>
</protein>
<comment type="caution">
    <text evidence="1">The sequence shown here is derived from an EMBL/GenBank/DDBJ whole genome shotgun (WGS) entry which is preliminary data.</text>
</comment>
<accession>A0A645GYD3</accession>
<reference evidence="1" key="1">
    <citation type="submission" date="2019-08" db="EMBL/GenBank/DDBJ databases">
        <authorList>
            <person name="Kucharzyk K."/>
            <person name="Murdoch R.W."/>
            <person name="Higgins S."/>
            <person name="Loffler F."/>
        </authorList>
    </citation>
    <scope>NUCLEOTIDE SEQUENCE</scope>
</reference>
<name>A0A645GYD3_9ZZZZ</name>
<dbReference type="Pfam" id="PF12725">
    <property type="entry name" value="DUF3810"/>
    <property type="match status" value="1"/>
</dbReference>
<sequence>MSYAGIAGIYIPYTAEANVNVHQPALLLLSSAAHETAHYLGVAKEDEANFVAYLACTKSDDPAIAYSGIMLALIHCMNKLREADPVAFLEVRQKYSDAMVRDIRQYNAYWEAYDGAVQEAVDNMNDAYLKHNQQENGVRSYGLMVDLLLAWHFQ</sequence>
<dbReference type="EMBL" id="VSSQ01079006">
    <property type="protein sequence ID" value="MPN28643.1"/>
    <property type="molecule type" value="Genomic_DNA"/>
</dbReference>
<gene>
    <name evidence="1" type="ORF">SDC9_176086</name>
</gene>
<organism evidence="1">
    <name type="scientific">bioreactor metagenome</name>
    <dbReference type="NCBI Taxonomy" id="1076179"/>
    <lineage>
        <taxon>unclassified sequences</taxon>
        <taxon>metagenomes</taxon>
        <taxon>ecological metagenomes</taxon>
    </lineage>
</organism>
<evidence type="ECO:0000313" key="1">
    <source>
        <dbReference type="EMBL" id="MPN28643.1"/>
    </source>
</evidence>
<dbReference type="InterPro" id="IPR024294">
    <property type="entry name" value="DUF3810"/>
</dbReference>